<keyword evidence="3" id="KW-0285">Flavoprotein</keyword>
<dbReference type="RefSeq" id="WP_007300623.1">
    <property type="nucleotide sequence ID" value="NZ_AJJH01000166.1"/>
</dbReference>
<evidence type="ECO:0000256" key="5">
    <source>
        <dbReference type="ARBA" id="ARBA00023002"/>
    </source>
</evidence>
<feature type="compositionally biased region" description="Basic and acidic residues" evidence="6">
    <location>
        <begin position="385"/>
        <end position="397"/>
    </location>
</feature>
<comment type="similarity">
    <text evidence="2">Belongs to the NADH dehydrogenase family.</text>
</comment>
<dbReference type="AlphaFoldDB" id="I0WC15"/>
<dbReference type="GO" id="GO:0019646">
    <property type="term" value="P:aerobic electron transport chain"/>
    <property type="evidence" value="ECO:0007669"/>
    <property type="project" value="TreeGrafter"/>
</dbReference>
<dbReference type="Gene3D" id="3.50.50.100">
    <property type="match status" value="1"/>
</dbReference>
<feature type="region of interest" description="Disordered" evidence="6">
    <location>
        <begin position="365"/>
        <end position="406"/>
    </location>
</feature>
<keyword evidence="4" id="KW-0274">FAD</keyword>
<protein>
    <submittedName>
        <fullName evidence="8">FAD-dependent pyridine nucleotide-disulfide oxidoreductase</fullName>
    </submittedName>
</protein>
<feature type="domain" description="FAD/NAD(P)-binding" evidence="7">
    <location>
        <begin position="12"/>
        <end position="284"/>
    </location>
</feature>
<dbReference type="PRINTS" id="PR00469">
    <property type="entry name" value="PNDRDTASEII"/>
</dbReference>
<dbReference type="InterPro" id="IPR023753">
    <property type="entry name" value="FAD/NAD-binding_dom"/>
</dbReference>
<evidence type="ECO:0000256" key="3">
    <source>
        <dbReference type="ARBA" id="ARBA00022630"/>
    </source>
</evidence>
<dbReference type="InterPro" id="IPR051169">
    <property type="entry name" value="NADH-Q_oxidoreductase"/>
</dbReference>
<dbReference type="PANTHER" id="PTHR42913:SF3">
    <property type="entry name" value="64 KDA MITOCHONDRIAL NADH DEHYDROGENASE (EUROFUNG)"/>
    <property type="match status" value="1"/>
</dbReference>
<dbReference type="Proteomes" id="UP000006447">
    <property type="component" value="Unassembled WGS sequence"/>
</dbReference>
<dbReference type="InterPro" id="IPR036188">
    <property type="entry name" value="FAD/NAD-bd_sf"/>
</dbReference>
<comment type="caution">
    <text evidence="8">The sequence shown here is derived from an EMBL/GenBank/DDBJ whole genome shotgun (WGS) entry which is preliminary data.</text>
</comment>
<reference evidence="8 9" key="1">
    <citation type="journal article" date="2012" name="J. Bacteriol.">
        <title>Draft genome sequence of the nitrophenol-degrading actinomycete Rhodococcus imtechensis RKJ300.</title>
        <authorList>
            <person name="Vikram S."/>
            <person name="Kumar S."/>
            <person name="Subramanian S."/>
            <person name="Raghava G.P."/>
        </authorList>
    </citation>
    <scope>NUCLEOTIDE SEQUENCE [LARGE SCALE GENOMIC DNA]</scope>
    <source>
        <strain evidence="8 9">RKJ300</strain>
    </source>
</reference>
<organism evidence="8 9">
    <name type="scientific">Rhodococcus opacus RKJ300 = JCM 13270</name>
    <dbReference type="NCBI Taxonomy" id="1165867"/>
    <lineage>
        <taxon>Bacteria</taxon>
        <taxon>Bacillati</taxon>
        <taxon>Actinomycetota</taxon>
        <taxon>Actinomycetes</taxon>
        <taxon>Mycobacteriales</taxon>
        <taxon>Nocardiaceae</taxon>
        <taxon>Rhodococcus</taxon>
    </lineage>
</organism>
<evidence type="ECO:0000313" key="9">
    <source>
        <dbReference type="Proteomes" id="UP000006447"/>
    </source>
</evidence>
<evidence type="ECO:0000256" key="6">
    <source>
        <dbReference type="SAM" id="MobiDB-lite"/>
    </source>
</evidence>
<evidence type="ECO:0000259" key="7">
    <source>
        <dbReference type="Pfam" id="PF07992"/>
    </source>
</evidence>
<comment type="cofactor">
    <cofactor evidence="1">
        <name>FAD</name>
        <dbReference type="ChEBI" id="CHEBI:57692"/>
    </cofactor>
</comment>
<dbReference type="PANTHER" id="PTHR42913">
    <property type="entry name" value="APOPTOSIS-INDUCING FACTOR 1"/>
    <property type="match status" value="1"/>
</dbReference>
<accession>I0WC15</accession>
<dbReference type="GO" id="GO:0003955">
    <property type="term" value="F:NAD(P)H dehydrogenase (quinone) activity"/>
    <property type="evidence" value="ECO:0007669"/>
    <property type="project" value="TreeGrafter"/>
</dbReference>
<dbReference type="EMBL" id="AJJH01000166">
    <property type="protein sequence ID" value="EID73931.1"/>
    <property type="molecule type" value="Genomic_DNA"/>
</dbReference>
<evidence type="ECO:0000256" key="2">
    <source>
        <dbReference type="ARBA" id="ARBA00005272"/>
    </source>
</evidence>
<proteinExistence type="inferred from homology"/>
<keyword evidence="5" id="KW-0560">Oxidoreductase</keyword>
<name>I0WC15_RHOOP</name>
<dbReference type="Pfam" id="PF07992">
    <property type="entry name" value="Pyr_redox_2"/>
    <property type="match status" value="1"/>
</dbReference>
<evidence type="ECO:0000313" key="8">
    <source>
        <dbReference type="EMBL" id="EID73931.1"/>
    </source>
</evidence>
<gene>
    <name evidence="8" type="ORF">W59_31986</name>
</gene>
<dbReference type="PRINTS" id="PR00368">
    <property type="entry name" value="FADPNR"/>
</dbReference>
<evidence type="ECO:0000256" key="4">
    <source>
        <dbReference type="ARBA" id="ARBA00022827"/>
    </source>
</evidence>
<dbReference type="PATRIC" id="fig|1165867.3.peg.6542"/>
<sequence>MNANSVRPGKIDVVVVGGGYAGVMAANRLTKRDDVAVTVINPRPCFVERVRLHQLVGGSDDAVVDYSDVLAGGIRLLVDSVTRIDAAERGVKLETGETVGYDYLIYAVGSGSADPAGVPGAAEFAHPTASLEEAQRIRSVLEDAPMTAPVTVVGGGPLGIETAAELAELGRTVTLVCGDRLGPYLHPRGRRSVARGLSNLGVAVIDGPGATVAAVTRDAVELSGGRVLPSTVTIWTAGFGVPDLAARSGLSTDAMGRLLTDETLTSVDDERIVATGDAAAPSNLPLRMSCQAALPLGSHAADTVLSRIAGERPADFGKGIAAMCVSLGRKDGVFQLAHRDDTAMRLHLRGRLGAKLKEAAAASPVKQLADEARKPGSHTWPVNDASRRQRVQAEHGRSLSKPSRLA</sequence>
<dbReference type="SUPFAM" id="SSF51905">
    <property type="entry name" value="FAD/NAD(P)-binding domain"/>
    <property type="match status" value="2"/>
</dbReference>
<evidence type="ECO:0000256" key="1">
    <source>
        <dbReference type="ARBA" id="ARBA00001974"/>
    </source>
</evidence>